<name>A0A9P5YKY8_9AGAR</name>
<accession>A0A9P5YKY8</accession>
<dbReference type="EMBL" id="MU155736">
    <property type="protein sequence ID" value="KAF9471199.1"/>
    <property type="molecule type" value="Genomic_DNA"/>
</dbReference>
<keyword evidence="2" id="KW-1185">Reference proteome</keyword>
<gene>
    <name evidence="1" type="ORF">BDN70DRAFT_765570</name>
</gene>
<organism evidence="1 2">
    <name type="scientific">Pholiota conissans</name>
    <dbReference type="NCBI Taxonomy" id="109636"/>
    <lineage>
        <taxon>Eukaryota</taxon>
        <taxon>Fungi</taxon>
        <taxon>Dikarya</taxon>
        <taxon>Basidiomycota</taxon>
        <taxon>Agaricomycotina</taxon>
        <taxon>Agaricomycetes</taxon>
        <taxon>Agaricomycetidae</taxon>
        <taxon>Agaricales</taxon>
        <taxon>Agaricineae</taxon>
        <taxon>Strophariaceae</taxon>
        <taxon>Pholiota</taxon>
    </lineage>
</organism>
<reference evidence="1" key="1">
    <citation type="submission" date="2020-11" db="EMBL/GenBank/DDBJ databases">
        <authorList>
            <consortium name="DOE Joint Genome Institute"/>
            <person name="Ahrendt S."/>
            <person name="Riley R."/>
            <person name="Andreopoulos W."/>
            <person name="Labutti K."/>
            <person name="Pangilinan J."/>
            <person name="Ruiz-Duenas F.J."/>
            <person name="Barrasa J.M."/>
            <person name="Sanchez-Garcia M."/>
            <person name="Camarero S."/>
            <person name="Miyauchi S."/>
            <person name="Serrano A."/>
            <person name="Linde D."/>
            <person name="Babiker R."/>
            <person name="Drula E."/>
            <person name="Ayuso-Fernandez I."/>
            <person name="Pacheco R."/>
            <person name="Padilla G."/>
            <person name="Ferreira P."/>
            <person name="Barriuso J."/>
            <person name="Kellner H."/>
            <person name="Castanera R."/>
            <person name="Alfaro M."/>
            <person name="Ramirez L."/>
            <person name="Pisabarro A.G."/>
            <person name="Kuo A."/>
            <person name="Tritt A."/>
            <person name="Lipzen A."/>
            <person name="He G."/>
            <person name="Yan M."/>
            <person name="Ng V."/>
            <person name="Cullen D."/>
            <person name="Martin F."/>
            <person name="Rosso M.-N."/>
            <person name="Henrissat B."/>
            <person name="Hibbett D."/>
            <person name="Martinez A.T."/>
            <person name="Grigoriev I.V."/>
        </authorList>
    </citation>
    <scope>NUCLEOTIDE SEQUENCE</scope>
    <source>
        <strain evidence="1">CIRM-BRFM 674</strain>
    </source>
</reference>
<comment type="caution">
    <text evidence="1">The sequence shown here is derived from an EMBL/GenBank/DDBJ whole genome shotgun (WGS) entry which is preliminary data.</text>
</comment>
<feature type="non-terminal residue" evidence="1">
    <location>
        <position position="95"/>
    </location>
</feature>
<evidence type="ECO:0000313" key="1">
    <source>
        <dbReference type="EMBL" id="KAF9471199.1"/>
    </source>
</evidence>
<protein>
    <submittedName>
        <fullName evidence="1">Uncharacterized protein</fullName>
    </submittedName>
</protein>
<proteinExistence type="predicted"/>
<dbReference type="AlphaFoldDB" id="A0A9P5YKY8"/>
<evidence type="ECO:0000313" key="2">
    <source>
        <dbReference type="Proteomes" id="UP000807469"/>
    </source>
</evidence>
<dbReference type="OrthoDB" id="3253623at2759"/>
<dbReference type="Proteomes" id="UP000807469">
    <property type="component" value="Unassembled WGS sequence"/>
</dbReference>
<sequence>MKDIFDGKILRNFKGLDGQHFSTGGEEGRYVFSLCVDYFNPLGNKQAGKKKSIGLISMVCLNLPPEMRYKPENMFLFGIIPGPNEPPLACLNHYL</sequence>